<name>A0ABW0SZA7_9GAMM</name>
<reference evidence="6" key="1">
    <citation type="journal article" date="2019" name="Int. J. Syst. Evol. Microbiol.">
        <title>The Global Catalogue of Microorganisms (GCM) 10K type strain sequencing project: providing services to taxonomists for standard genome sequencing and annotation.</title>
        <authorList>
            <consortium name="The Broad Institute Genomics Platform"/>
            <consortium name="The Broad Institute Genome Sequencing Center for Infectious Disease"/>
            <person name="Wu L."/>
            <person name="Ma J."/>
        </authorList>
    </citation>
    <scope>NUCLEOTIDE SEQUENCE [LARGE SCALE GENOMIC DNA]</scope>
    <source>
        <strain evidence="6">CGMCC 1.13587</strain>
    </source>
</reference>
<dbReference type="Pfam" id="PF00665">
    <property type="entry name" value="rve"/>
    <property type="match status" value="1"/>
</dbReference>
<accession>A0ABW0SZA7</accession>
<dbReference type="PROSITE" id="PS50532">
    <property type="entry name" value="HTH_IS408"/>
    <property type="match status" value="1"/>
</dbReference>
<dbReference type="PANTHER" id="PTHR35004:SF8">
    <property type="entry name" value="TRANSPOSASE RV3428C-RELATED"/>
    <property type="match status" value="1"/>
</dbReference>
<evidence type="ECO:0000259" key="3">
    <source>
        <dbReference type="PROSITE" id="PS50532"/>
    </source>
</evidence>
<evidence type="ECO:0000259" key="4">
    <source>
        <dbReference type="PROSITE" id="PS50994"/>
    </source>
</evidence>
<dbReference type="RefSeq" id="WP_377328009.1">
    <property type="nucleotide sequence ID" value="NZ_JBHSNG010000015.1"/>
</dbReference>
<dbReference type="InterPro" id="IPR017895">
    <property type="entry name" value="HTH_IS408/IS1162_type"/>
</dbReference>
<dbReference type="Proteomes" id="UP001596111">
    <property type="component" value="Unassembled WGS sequence"/>
</dbReference>
<evidence type="ECO:0000256" key="2">
    <source>
        <dbReference type="SAM" id="MobiDB-lite"/>
    </source>
</evidence>
<dbReference type="SUPFAM" id="SSF53098">
    <property type="entry name" value="Ribonuclease H-like"/>
    <property type="match status" value="1"/>
</dbReference>
<dbReference type="InterPro" id="IPR036397">
    <property type="entry name" value="RNaseH_sf"/>
</dbReference>
<dbReference type="InterPro" id="IPR012337">
    <property type="entry name" value="RNaseH-like_sf"/>
</dbReference>
<dbReference type="PANTHER" id="PTHR35004">
    <property type="entry name" value="TRANSPOSASE RV3428C-RELATED"/>
    <property type="match status" value="1"/>
</dbReference>
<feature type="region of interest" description="Disordered" evidence="2">
    <location>
        <begin position="481"/>
        <end position="510"/>
    </location>
</feature>
<gene>
    <name evidence="5" type="primary">istA</name>
    <name evidence="5" type="ORF">ACFPPB_13700</name>
</gene>
<dbReference type="Gene3D" id="3.30.420.10">
    <property type="entry name" value="Ribonuclease H-like superfamily/Ribonuclease H"/>
    <property type="match status" value="1"/>
</dbReference>
<evidence type="ECO:0000313" key="5">
    <source>
        <dbReference type="EMBL" id="MFC5582172.1"/>
    </source>
</evidence>
<protein>
    <submittedName>
        <fullName evidence="5">IS21 family transposase</fullName>
    </submittedName>
</protein>
<keyword evidence="6" id="KW-1185">Reference proteome</keyword>
<proteinExistence type="inferred from homology"/>
<dbReference type="InterPro" id="IPR001584">
    <property type="entry name" value="Integrase_cat-core"/>
</dbReference>
<feature type="domain" description="Integrase catalytic" evidence="4">
    <location>
        <begin position="128"/>
        <end position="307"/>
    </location>
</feature>
<comment type="caution">
    <text evidence="5">The sequence shown here is derived from an EMBL/GenBank/DDBJ whole genome shotgun (WGS) entry which is preliminary data.</text>
</comment>
<dbReference type="Pfam" id="PF22483">
    <property type="entry name" value="Mu-transpos_C_2"/>
    <property type="match status" value="1"/>
</dbReference>
<dbReference type="InterPro" id="IPR054353">
    <property type="entry name" value="IstA-like_C"/>
</dbReference>
<feature type="domain" description="HTH IS408-type" evidence="3">
    <location>
        <begin position="4"/>
        <end position="83"/>
    </location>
</feature>
<dbReference type="NCBIfam" id="NF033546">
    <property type="entry name" value="transpos_IS21"/>
    <property type="match status" value="1"/>
</dbReference>
<comment type="similarity">
    <text evidence="1">Belongs to the transposase IS21/IS408/IS1162 family.</text>
</comment>
<evidence type="ECO:0000313" key="6">
    <source>
        <dbReference type="Proteomes" id="UP001596111"/>
    </source>
</evidence>
<dbReference type="EMBL" id="JBHSNG010000015">
    <property type="protein sequence ID" value="MFC5582172.1"/>
    <property type="molecule type" value="Genomic_DNA"/>
</dbReference>
<evidence type="ECO:0000256" key="1">
    <source>
        <dbReference type="ARBA" id="ARBA00009277"/>
    </source>
</evidence>
<sequence length="510" mass="57764">MSSLKELLRLILTTTLSDRDIERATGRSHNTVNRYRHLARSQSLTWDAMESRSEDELDGLFNRTAGRHVEKQHPDWAWVHAQMQLAGMTLTLLWEDYRRTCPERALAYSQFSHYYRKYLRTLHPTMRQHHAPGEKVFVDFSGKRPSYVDQATGEIIIVELFVGTLGYSNRVFALACPSQQLPHWIHAHVCMFEAFGGVPRIVVPDNLRSAVTKSGRDPVIQRTYLEMATHYGTVILPARPYRPRDKAKVEGSVLIVQRWVLLCLRHRTFFSLEELNHAIAERIEVLNRRPFKKLAGCRHDRFEADERAALLPLPAAPFEQGEWTASQVVPTDYHVALAKHWYSVPFSYIGREVEGRLGVSHVGIYCAGVRIATHRIGAPGGTTTDLAHLPKEHRAYAERTPEHFLAWAEQVGPATLAFVKQQFDRQHPALGLPCCDRLQSLARQYGAADLEATAQRAAAIHSMSEKTLRALLANRRHQARGAANDDAGISLPSHDNIRGGDYFAPKKKEG</sequence>
<dbReference type="PROSITE" id="PS50994">
    <property type="entry name" value="INTEGRASE"/>
    <property type="match status" value="1"/>
</dbReference>
<organism evidence="5 6">
    <name type="scientific">Rhodanobacter terrae</name>
    <dbReference type="NCBI Taxonomy" id="418647"/>
    <lineage>
        <taxon>Bacteria</taxon>
        <taxon>Pseudomonadati</taxon>
        <taxon>Pseudomonadota</taxon>
        <taxon>Gammaproteobacteria</taxon>
        <taxon>Lysobacterales</taxon>
        <taxon>Rhodanobacteraceae</taxon>
        <taxon>Rhodanobacter</taxon>
    </lineage>
</organism>